<evidence type="ECO:0008006" key="4">
    <source>
        <dbReference type="Google" id="ProtNLM"/>
    </source>
</evidence>
<evidence type="ECO:0000313" key="2">
    <source>
        <dbReference type="EMBL" id="KAI9633680.1"/>
    </source>
</evidence>
<organism evidence="2 3">
    <name type="scientific">Dioszegia hungarica</name>
    <dbReference type="NCBI Taxonomy" id="4972"/>
    <lineage>
        <taxon>Eukaryota</taxon>
        <taxon>Fungi</taxon>
        <taxon>Dikarya</taxon>
        <taxon>Basidiomycota</taxon>
        <taxon>Agaricomycotina</taxon>
        <taxon>Tremellomycetes</taxon>
        <taxon>Tremellales</taxon>
        <taxon>Bulleribasidiaceae</taxon>
        <taxon>Dioszegia</taxon>
    </lineage>
</organism>
<keyword evidence="3" id="KW-1185">Reference proteome</keyword>
<proteinExistence type="predicted"/>
<keyword evidence="1" id="KW-0812">Transmembrane</keyword>
<dbReference type="AlphaFoldDB" id="A0AA38H4J9"/>
<accession>A0AA38H4J9</accession>
<evidence type="ECO:0000256" key="1">
    <source>
        <dbReference type="SAM" id="Phobius"/>
    </source>
</evidence>
<keyword evidence="1" id="KW-1133">Transmembrane helix</keyword>
<reference evidence="2" key="1">
    <citation type="journal article" date="2022" name="G3 (Bethesda)">
        <title>High quality genome of the basidiomycete yeast Dioszegia hungarica PDD-24b-2 isolated from cloud water.</title>
        <authorList>
            <person name="Jarrige D."/>
            <person name="Haridas S."/>
            <person name="Bleykasten-Grosshans C."/>
            <person name="Joly M."/>
            <person name="Nadalig T."/>
            <person name="Sancelme M."/>
            <person name="Vuilleumier S."/>
            <person name="Grigoriev I.V."/>
            <person name="Amato P."/>
            <person name="Bringel F."/>
        </authorList>
    </citation>
    <scope>NUCLEOTIDE SEQUENCE</scope>
    <source>
        <strain evidence="2">PDD-24b-2</strain>
    </source>
</reference>
<dbReference type="Proteomes" id="UP001164286">
    <property type="component" value="Unassembled WGS sequence"/>
</dbReference>
<dbReference type="EMBL" id="JAKWFO010000008">
    <property type="protein sequence ID" value="KAI9633680.1"/>
    <property type="molecule type" value="Genomic_DNA"/>
</dbReference>
<dbReference type="Gene3D" id="3.40.50.11350">
    <property type="match status" value="1"/>
</dbReference>
<sequence length="533" mass="61283">MVPWRPSRNRLRLYLRIAAFGTLSTLIWLVYGRTIVTSDSVHTQWDANGYWHGPRRVESSSLWSYVPTTADGEDSVEEPVEVPLTWEWSNTMRRKGYRRPSWGALREVGPKASFRTNLKPNMKYLVASPINGWNNQIIEAVNAIHVSLLADRIPVVNAFFAHHGHLGARGEHPLSFTEVFDVSGLIKAWNGRPLVDAAELKVDDKVAPRHRTVVYDGEHRQRGADGRRLVSGDLIAAEEPEPDYMDCWSTNMVLGKLDFYHDNVHEPVTRSYAPLPINVNPDKRWDRFSIPLTAEAIRNYSVPGARLPESTVARLHELGEVTGISPDDQYTCLDRTYWMVDAPHNEDLHHQWRNGVGAWAAVGRHLKFQPGIHQIADDFLRDLMGLSWDAEIPPYMAVHIRRGDFYPALKAITQRQWAHRAFLLLTRYREERQVDIKHIIWTSDETDEEWLKEMRLPGWYHVDHMKTQTGNRLGFWWPTLIDSCILSSSAAFMGVSSSTMSILPSRRVLDAGGMVELFWHSQYKVPEDWAWEI</sequence>
<keyword evidence="1" id="KW-0472">Membrane</keyword>
<feature type="transmembrane region" description="Helical" evidence="1">
    <location>
        <begin position="13"/>
        <end position="31"/>
    </location>
</feature>
<dbReference type="RefSeq" id="XP_052943457.1">
    <property type="nucleotide sequence ID" value="XM_053090048.1"/>
</dbReference>
<protein>
    <recommendedName>
        <fullName evidence="4">O-fucosyltransferase family protein</fullName>
    </recommendedName>
</protein>
<dbReference type="GeneID" id="77729253"/>
<name>A0AA38H4J9_9TREE</name>
<gene>
    <name evidence="2" type="ORF">MKK02DRAFT_38337</name>
</gene>
<comment type="caution">
    <text evidence="2">The sequence shown here is derived from an EMBL/GenBank/DDBJ whole genome shotgun (WGS) entry which is preliminary data.</text>
</comment>
<dbReference type="CDD" id="cd11296">
    <property type="entry name" value="O-FucT_like"/>
    <property type="match status" value="1"/>
</dbReference>
<evidence type="ECO:0000313" key="3">
    <source>
        <dbReference type="Proteomes" id="UP001164286"/>
    </source>
</evidence>